<evidence type="ECO:0000259" key="4">
    <source>
        <dbReference type="Pfam" id="PF25917"/>
    </source>
</evidence>
<protein>
    <submittedName>
        <fullName evidence="6">RND efflux membrane fusion protein, acriflavin resistance protein E</fullName>
    </submittedName>
</protein>
<keyword evidence="2" id="KW-0175">Coiled coil</keyword>
<reference evidence="6 7" key="1">
    <citation type="submission" date="2015-11" db="EMBL/GenBank/DDBJ databases">
        <title>Genomic analysis of 38 Legionella species identifies large and diverse effector repertoires.</title>
        <authorList>
            <person name="Burstein D."/>
            <person name="Amaro F."/>
            <person name="Zusman T."/>
            <person name="Lifshitz Z."/>
            <person name="Cohen O."/>
            <person name="Gilbert J.A."/>
            <person name="Pupko T."/>
            <person name="Shuman H.A."/>
            <person name="Segal G."/>
        </authorList>
    </citation>
    <scope>NUCLEOTIDE SEQUENCE [LARGE SCALE GENOMIC DNA]</scope>
    <source>
        <strain evidence="6 7">Mt.St.Helens-4</strain>
    </source>
</reference>
<dbReference type="GO" id="GO:1990281">
    <property type="term" value="C:efflux pump complex"/>
    <property type="evidence" value="ECO:0007669"/>
    <property type="project" value="TreeGrafter"/>
</dbReference>
<evidence type="ECO:0000256" key="2">
    <source>
        <dbReference type="SAM" id="Coils"/>
    </source>
</evidence>
<sequence length="423" mass="46199">MKLVKKRMTIMGIILLIVFGGIIAFNLIKAFLIKRFFANYQPPAVSVSSAVAKAVDWQPTINAVGNFVAINGVDVNSQAAGNVIKIDFESGQYVDKDAPLITIDDSVDQAVLKFNQAELAIKNLNYQRQNDLYKRGASPISNVDEAKANRDQAQAKLEQTEAQIKQKHITAPFAGKLGIRQINLGQFISPGQTSIVSLQSLDPLYLQFYLPEQLYKKIKPNQTITFSVEAFPNALFEAKVTAINSKVDQNTHNVLVQGTLANCPTSAIKKPAQSSLVKIRKEHLGKKLIVSCNSELNAQNKVHSFTFVPGMFASIDISQPPIPNTVIVPSTAISYSLYGNAIYIIEKNAEGKKNKDGSDLLTVKRVFVTIGEQQGNYTVIKKGIKAGQLVVSAGEIKLQNGTPVSINNEVKLDEVSNPDMLGQ</sequence>
<dbReference type="PANTHER" id="PTHR30469">
    <property type="entry name" value="MULTIDRUG RESISTANCE PROTEIN MDTA"/>
    <property type="match status" value="1"/>
</dbReference>
<evidence type="ECO:0000313" key="7">
    <source>
        <dbReference type="Proteomes" id="UP000054621"/>
    </source>
</evidence>
<dbReference type="NCBIfam" id="TIGR01730">
    <property type="entry name" value="RND_mfp"/>
    <property type="match status" value="1"/>
</dbReference>
<keyword evidence="3" id="KW-0812">Transmembrane</keyword>
<dbReference type="Gene3D" id="2.40.30.170">
    <property type="match status" value="1"/>
</dbReference>
<feature type="coiled-coil region" evidence="2">
    <location>
        <begin position="143"/>
        <end position="170"/>
    </location>
</feature>
<evidence type="ECO:0000256" key="3">
    <source>
        <dbReference type="SAM" id="Phobius"/>
    </source>
</evidence>
<feature type="domain" description="CusB-like beta-barrel" evidence="5">
    <location>
        <begin position="206"/>
        <end position="262"/>
    </location>
</feature>
<gene>
    <name evidence="6" type="primary">acrA</name>
    <name evidence="6" type="ORF">Lsai_2056</name>
</gene>
<dbReference type="PANTHER" id="PTHR30469:SF11">
    <property type="entry name" value="BLL4320 PROTEIN"/>
    <property type="match status" value="1"/>
</dbReference>
<dbReference type="Gene3D" id="2.40.50.100">
    <property type="match status" value="1"/>
</dbReference>
<dbReference type="Gene3D" id="1.10.287.470">
    <property type="entry name" value="Helix hairpin bin"/>
    <property type="match status" value="1"/>
</dbReference>
<evidence type="ECO:0000313" key="6">
    <source>
        <dbReference type="EMBL" id="KTD55926.1"/>
    </source>
</evidence>
<comment type="similarity">
    <text evidence="1">Belongs to the membrane fusion protein (MFP) (TC 8.A.1) family.</text>
</comment>
<dbReference type="InterPro" id="IPR058792">
    <property type="entry name" value="Beta-barrel_RND_2"/>
</dbReference>
<evidence type="ECO:0000259" key="5">
    <source>
        <dbReference type="Pfam" id="PF25954"/>
    </source>
</evidence>
<name>A0A0W0YH85_9GAMM</name>
<keyword evidence="3" id="KW-1133">Transmembrane helix</keyword>
<dbReference type="Proteomes" id="UP000054621">
    <property type="component" value="Unassembled WGS sequence"/>
</dbReference>
<dbReference type="Pfam" id="PF25954">
    <property type="entry name" value="Beta-barrel_RND_2"/>
    <property type="match status" value="1"/>
</dbReference>
<dbReference type="STRING" id="28087.Lsai_2056"/>
<accession>A0A0W0YH85</accession>
<comment type="caution">
    <text evidence="6">The sequence shown here is derived from an EMBL/GenBank/DDBJ whole genome shotgun (WGS) entry which is preliminary data.</text>
</comment>
<dbReference type="Pfam" id="PF25917">
    <property type="entry name" value="BSH_RND"/>
    <property type="match status" value="1"/>
</dbReference>
<evidence type="ECO:0000256" key="1">
    <source>
        <dbReference type="ARBA" id="ARBA00009477"/>
    </source>
</evidence>
<dbReference type="RefSeq" id="WP_027271007.1">
    <property type="nucleotide sequence ID" value="NZ_CAAAJE010000012.1"/>
</dbReference>
<feature type="domain" description="Multidrug resistance protein MdtA-like barrel-sandwich hybrid" evidence="4">
    <location>
        <begin position="72"/>
        <end position="195"/>
    </location>
</feature>
<dbReference type="PATRIC" id="fig|28087.4.peg.2220"/>
<dbReference type="GO" id="GO:0015562">
    <property type="term" value="F:efflux transmembrane transporter activity"/>
    <property type="evidence" value="ECO:0007669"/>
    <property type="project" value="TreeGrafter"/>
</dbReference>
<proteinExistence type="inferred from homology"/>
<dbReference type="Gene3D" id="2.40.420.20">
    <property type="match status" value="1"/>
</dbReference>
<dbReference type="EMBL" id="LNYV01000034">
    <property type="protein sequence ID" value="KTD55926.1"/>
    <property type="molecule type" value="Genomic_DNA"/>
</dbReference>
<keyword evidence="3" id="KW-0472">Membrane</keyword>
<feature type="transmembrane region" description="Helical" evidence="3">
    <location>
        <begin position="12"/>
        <end position="32"/>
    </location>
</feature>
<organism evidence="6 7">
    <name type="scientific">Legionella sainthelensi</name>
    <dbReference type="NCBI Taxonomy" id="28087"/>
    <lineage>
        <taxon>Bacteria</taxon>
        <taxon>Pseudomonadati</taxon>
        <taxon>Pseudomonadota</taxon>
        <taxon>Gammaproteobacteria</taxon>
        <taxon>Legionellales</taxon>
        <taxon>Legionellaceae</taxon>
        <taxon>Legionella</taxon>
    </lineage>
</organism>
<dbReference type="AlphaFoldDB" id="A0A0W0YH85"/>
<dbReference type="eggNOG" id="COG0845">
    <property type="taxonomic scope" value="Bacteria"/>
</dbReference>
<dbReference type="InterPro" id="IPR006143">
    <property type="entry name" value="RND_pump_MFP"/>
</dbReference>
<dbReference type="SUPFAM" id="SSF111369">
    <property type="entry name" value="HlyD-like secretion proteins"/>
    <property type="match status" value="1"/>
</dbReference>
<dbReference type="OrthoDB" id="9806939at2"/>
<dbReference type="InterPro" id="IPR058625">
    <property type="entry name" value="MdtA-like_BSH"/>
</dbReference>